<evidence type="ECO:0000256" key="2">
    <source>
        <dbReference type="ARBA" id="ARBA00022679"/>
    </source>
</evidence>
<dbReference type="GO" id="GO:0042597">
    <property type="term" value="C:periplasmic space"/>
    <property type="evidence" value="ECO:0007669"/>
    <property type="project" value="UniProtKB-SubCell"/>
</dbReference>
<comment type="subcellular location">
    <subcellularLocation>
        <location evidence="1">Periplasm</location>
    </subcellularLocation>
</comment>
<evidence type="ECO:0000259" key="6">
    <source>
        <dbReference type="Pfam" id="PF16822"/>
    </source>
</evidence>
<keyword evidence="5" id="KW-1133">Transmembrane helix</keyword>
<reference evidence="7" key="1">
    <citation type="submission" date="2016-10" db="EMBL/GenBank/DDBJ databases">
        <authorList>
            <person name="de Groot N.N."/>
        </authorList>
    </citation>
    <scope>NUCLEOTIDE SEQUENCE</scope>
</reference>
<keyword evidence="5" id="KW-0472">Membrane</keyword>
<evidence type="ECO:0000256" key="1">
    <source>
        <dbReference type="ARBA" id="ARBA00004418"/>
    </source>
</evidence>
<keyword evidence="2" id="KW-0808">Transferase</keyword>
<dbReference type="AlphaFoldDB" id="A0A1W1BI40"/>
<gene>
    <name evidence="7" type="ORF">MNB_SV-6-32</name>
</gene>
<keyword evidence="3" id="KW-0732">Signal</keyword>
<name>A0A1W1BI40_9ZZZZ</name>
<evidence type="ECO:0000256" key="3">
    <source>
        <dbReference type="ARBA" id="ARBA00022729"/>
    </source>
</evidence>
<accession>A0A1W1BI40</accession>
<keyword evidence="4" id="KW-0574">Periplasm</keyword>
<dbReference type="EMBL" id="FPHC01000028">
    <property type="protein sequence ID" value="SFV53173.1"/>
    <property type="molecule type" value="Genomic_DNA"/>
</dbReference>
<evidence type="ECO:0000256" key="4">
    <source>
        <dbReference type="ARBA" id="ARBA00022764"/>
    </source>
</evidence>
<evidence type="ECO:0000256" key="5">
    <source>
        <dbReference type="SAM" id="Phobius"/>
    </source>
</evidence>
<feature type="domain" description="AlgX/AlgJ SGNH hydrolase-like" evidence="6">
    <location>
        <begin position="74"/>
        <end position="241"/>
    </location>
</feature>
<feature type="transmembrane region" description="Helical" evidence="5">
    <location>
        <begin position="6"/>
        <end position="28"/>
    </location>
</feature>
<dbReference type="InterPro" id="IPR031811">
    <property type="entry name" value="ALGX/ALGJ_SGNH-like"/>
</dbReference>
<evidence type="ECO:0000313" key="7">
    <source>
        <dbReference type="EMBL" id="SFV53173.1"/>
    </source>
</evidence>
<protein>
    <recommendedName>
        <fullName evidence="6">AlgX/AlgJ SGNH hydrolase-like domain-containing protein</fullName>
    </recommendedName>
</protein>
<proteinExistence type="predicted"/>
<dbReference type="GO" id="GO:0016740">
    <property type="term" value="F:transferase activity"/>
    <property type="evidence" value="ECO:0007669"/>
    <property type="project" value="UniProtKB-KW"/>
</dbReference>
<sequence>MSQKKLASLFIILSTLLISILPITNIIIKKHNKTLDMTNLTKEELFTTDHLESNINYLAYKIFNTSMIKMKTIVGKDGFLFLGNLYASVIDKAQGKYKYDPKELSIWADKLKKIEKWYADRGIEFLLVIAPNKSSIYPDKLPSSIIYKKGKTITDDIVKLAKDKNITMLDLRDRLRKHRDDGMLYFKTDTHWNNLGSSIGYQATIEFLNKRYNEHYIMPKYTMIQTREGSGDLANFLKIKDMLPKDFEINYLFSFEHDTQICHGYIDPTDFSLKDCKPTANRVVNIYAKDQYIINKNATNHSKLLLVADSFSTANSMPYNATFSTLWKLHQSRLYGKKLSSFVEKNRPDIVIYQIVERDLYTQKIVEPL</sequence>
<dbReference type="Pfam" id="PF16822">
    <property type="entry name" value="ALGX"/>
    <property type="match status" value="1"/>
</dbReference>
<organism evidence="7">
    <name type="scientific">hydrothermal vent metagenome</name>
    <dbReference type="NCBI Taxonomy" id="652676"/>
    <lineage>
        <taxon>unclassified sequences</taxon>
        <taxon>metagenomes</taxon>
        <taxon>ecological metagenomes</taxon>
    </lineage>
</organism>
<keyword evidence="5" id="KW-0812">Transmembrane</keyword>